<feature type="region of interest" description="Disordered" evidence="10">
    <location>
        <begin position="297"/>
        <end position="342"/>
    </location>
</feature>
<proteinExistence type="inferred from homology"/>
<dbReference type="Pfam" id="PF08345">
    <property type="entry name" value="YscJ_FliF_C"/>
    <property type="match status" value="1"/>
</dbReference>
<sequence>MAYGVEVNAFLQMLRGLGPMRLAAIAGVGISVLGFFIYLMSRVAAPQMELLYGDLDLSDSKQIIERLTTEKVPYELRKEGTEIWVPKDRKLDLRVRMAEQALPSGGRMAGYELFDKQDAFGTTSFQQNMTMVRAMEGELAKTIRSIDKVKAARVHLVLPKREAFSRDTQEPSASVILKMQGNQRLEKGQVLAIQHLIAAAVPKMKPSRISIVDDKGTLLAKGFDNSQEYLAQTAEEMRLNYEARLVKTIEDLLERSLGPGRVRAEVNVEMDMSRAVTTEESYDPETKVVRSQVTINEGEQSQDAEPTPVTVQQNLPDPNASANGNLRSSSKSSKNQETVNYEISKKTKNTVREIGEVRKVSAAVLVDGVREKSADGKQSTYRERTPEEMAQIEALVKSAIGFSKDREDQVKVASMAFYKGEELDQIEDPSEFIFGMRRDFVEKIASNLGLSIVAILFLLLVLRPLISRAIESMQGQVGPDGRRLLTAEGGGMPQLTGPGAVALAAPGLGEEEEVIADELIDIDKVEGRVKASSIRKIGEIVEKHPEEALSIIRSWLYQEN</sequence>
<evidence type="ECO:0000259" key="12">
    <source>
        <dbReference type="Pfam" id="PF01514"/>
    </source>
</evidence>
<comment type="subcellular location">
    <subcellularLocation>
        <location evidence="1 9">Bacterial flagellum basal body</location>
    </subcellularLocation>
    <subcellularLocation>
        <location evidence="2">Cell membrane</location>
        <topology evidence="2">Multi-pass membrane protein</topology>
    </subcellularLocation>
</comment>
<feature type="transmembrane region" description="Helical" evidence="11">
    <location>
        <begin position="444"/>
        <end position="466"/>
    </location>
</feature>
<accession>H8FUB1</accession>
<protein>
    <recommendedName>
        <fullName evidence="9">Flagellar M-ring protein</fullName>
    </recommendedName>
</protein>
<dbReference type="NCBIfam" id="TIGR00206">
    <property type="entry name" value="fliF"/>
    <property type="match status" value="1"/>
</dbReference>
<keyword evidence="8 9" id="KW-0975">Bacterial flagellum</keyword>
<keyword evidence="15" id="KW-1185">Reference proteome</keyword>
<evidence type="ECO:0000256" key="10">
    <source>
        <dbReference type="SAM" id="MobiDB-lite"/>
    </source>
</evidence>
<dbReference type="eggNOG" id="COG1766">
    <property type="taxonomic scope" value="Bacteria"/>
</dbReference>
<dbReference type="Pfam" id="PF01514">
    <property type="entry name" value="YscJ_FliF"/>
    <property type="match status" value="1"/>
</dbReference>
<dbReference type="EMBL" id="CAHP01000023">
    <property type="protein sequence ID" value="CCG41949.1"/>
    <property type="molecule type" value="Genomic_DNA"/>
</dbReference>
<dbReference type="RefSeq" id="WP_002729481.1">
    <property type="nucleotide sequence ID" value="NZ_CAHP01000023.1"/>
</dbReference>
<dbReference type="InterPro" id="IPR013556">
    <property type="entry name" value="Flag_M-ring_C"/>
</dbReference>
<dbReference type="GO" id="GO:0003774">
    <property type="term" value="F:cytoskeletal motor activity"/>
    <property type="evidence" value="ECO:0007669"/>
    <property type="project" value="InterPro"/>
</dbReference>
<dbReference type="InterPro" id="IPR043427">
    <property type="entry name" value="YscJ/FliF"/>
</dbReference>
<dbReference type="PANTHER" id="PTHR30046">
    <property type="entry name" value="FLAGELLAR M-RING PROTEIN"/>
    <property type="match status" value="1"/>
</dbReference>
<reference evidence="14 15" key="1">
    <citation type="journal article" date="2012" name="J. Bacteriol.">
        <title>Draft Genome Sequence of the Purple Photosynthetic Bacterium Phaeospirillum molischianum DSM120, a Particularly Versatile Bacterium.</title>
        <authorList>
            <person name="Duquesne K."/>
            <person name="Prima V."/>
            <person name="Ji B."/>
            <person name="Rouy Z."/>
            <person name="Medigue C."/>
            <person name="Talla E."/>
            <person name="Sturgis J.N."/>
        </authorList>
    </citation>
    <scope>NUCLEOTIDE SEQUENCE [LARGE SCALE GENOMIC DNA]</scope>
    <source>
        <strain evidence="15">DSM120</strain>
    </source>
</reference>
<feature type="transmembrane region" description="Helical" evidence="11">
    <location>
        <begin position="20"/>
        <end position="40"/>
    </location>
</feature>
<keyword evidence="14" id="KW-0966">Cell projection</keyword>
<dbReference type="Proteomes" id="UP000004169">
    <property type="component" value="Unassembled WGS sequence"/>
</dbReference>
<comment type="function">
    <text evidence="9">The M ring may be actively involved in energy transduction.</text>
</comment>
<feature type="compositionally biased region" description="Polar residues" evidence="10">
    <location>
        <begin position="297"/>
        <end position="341"/>
    </location>
</feature>
<evidence type="ECO:0000256" key="6">
    <source>
        <dbReference type="ARBA" id="ARBA00022989"/>
    </source>
</evidence>
<evidence type="ECO:0000256" key="7">
    <source>
        <dbReference type="ARBA" id="ARBA00023136"/>
    </source>
</evidence>
<feature type="domain" description="Flagellar M-ring N-terminal" evidence="12">
    <location>
        <begin position="45"/>
        <end position="220"/>
    </location>
</feature>
<dbReference type="PRINTS" id="PR01009">
    <property type="entry name" value="FLGMRINGFLIF"/>
</dbReference>
<evidence type="ECO:0000313" key="15">
    <source>
        <dbReference type="Proteomes" id="UP000004169"/>
    </source>
</evidence>
<evidence type="ECO:0000256" key="9">
    <source>
        <dbReference type="PIRNR" id="PIRNR004862"/>
    </source>
</evidence>
<dbReference type="STRING" id="1150626.PHAMO_30105"/>
<organism evidence="14 15">
    <name type="scientific">Magnetospirillum molischianum DSM 120</name>
    <dbReference type="NCBI Taxonomy" id="1150626"/>
    <lineage>
        <taxon>Bacteria</taxon>
        <taxon>Pseudomonadati</taxon>
        <taxon>Pseudomonadota</taxon>
        <taxon>Alphaproteobacteria</taxon>
        <taxon>Rhodospirillales</taxon>
        <taxon>Rhodospirillaceae</taxon>
        <taxon>Magnetospirillum</taxon>
    </lineage>
</organism>
<evidence type="ECO:0000313" key="14">
    <source>
        <dbReference type="EMBL" id="CCG41949.1"/>
    </source>
</evidence>
<keyword evidence="6 11" id="KW-1133">Transmembrane helix</keyword>
<keyword evidence="7 11" id="KW-0472">Membrane</keyword>
<keyword evidence="4" id="KW-1003">Cell membrane</keyword>
<evidence type="ECO:0000256" key="5">
    <source>
        <dbReference type="ARBA" id="ARBA00022692"/>
    </source>
</evidence>
<dbReference type="InterPro" id="IPR045851">
    <property type="entry name" value="AMP-bd_C_sf"/>
</dbReference>
<evidence type="ECO:0000256" key="1">
    <source>
        <dbReference type="ARBA" id="ARBA00004117"/>
    </source>
</evidence>
<dbReference type="InterPro" id="IPR000067">
    <property type="entry name" value="FlgMring_FliF"/>
</dbReference>
<keyword evidence="14" id="KW-0969">Cilium</keyword>
<keyword evidence="5 11" id="KW-0812">Transmembrane</keyword>
<evidence type="ECO:0000256" key="11">
    <source>
        <dbReference type="SAM" id="Phobius"/>
    </source>
</evidence>
<evidence type="ECO:0000256" key="8">
    <source>
        <dbReference type="ARBA" id="ARBA00023143"/>
    </source>
</evidence>
<comment type="caution">
    <text evidence="14">The sequence shown here is derived from an EMBL/GenBank/DDBJ whole genome shotgun (WGS) entry which is preliminary data.</text>
</comment>
<dbReference type="PANTHER" id="PTHR30046:SF0">
    <property type="entry name" value="FLAGELLAR M-RING PROTEIN"/>
    <property type="match status" value="1"/>
</dbReference>
<dbReference type="PIRSF" id="PIRSF004862">
    <property type="entry name" value="FliF"/>
    <property type="match status" value="1"/>
</dbReference>
<dbReference type="GO" id="GO:0009431">
    <property type="term" value="C:bacterial-type flagellum basal body, MS ring"/>
    <property type="evidence" value="ECO:0007669"/>
    <property type="project" value="InterPro"/>
</dbReference>
<dbReference type="InterPro" id="IPR006182">
    <property type="entry name" value="FliF_N_dom"/>
</dbReference>
<evidence type="ECO:0000256" key="2">
    <source>
        <dbReference type="ARBA" id="ARBA00004651"/>
    </source>
</evidence>
<keyword evidence="14" id="KW-0282">Flagellum</keyword>
<dbReference type="GO" id="GO:0071973">
    <property type="term" value="P:bacterial-type flagellum-dependent cell motility"/>
    <property type="evidence" value="ECO:0007669"/>
    <property type="project" value="InterPro"/>
</dbReference>
<evidence type="ECO:0000259" key="13">
    <source>
        <dbReference type="Pfam" id="PF08345"/>
    </source>
</evidence>
<comment type="similarity">
    <text evidence="3 9">Belongs to the FliF family.</text>
</comment>
<evidence type="ECO:0000256" key="3">
    <source>
        <dbReference type="ARBA" id="ARBA00007971"/>
    </source>
</evidence>
<evidence type="ECO:0000256" key="4">
    <source>
        <dbReference type="ARBA" id="ARBA00022475"/>
    </source>
</evidence>
<name>H8FUB1_MAGML</name>
<dbReference type="Gene3D" id="3.30.300.30">
    <property type="match status" value="1"/>
</dbReference>
<feature type="domain" description="Flagellar M-ring C-terminal" evidence="13">
    <location>
        <begin position="253"/>
        <end position="417"/>
    </location>
</feature>
<dbReference type="AlphaFoldDB" id="H8FUB1"/>
<dbReference type="GO" id="GO:0005886">
    <property type="term" value="C:plasma membrane"/>
    <property type="evidence" value="ECO:0007669"/>
    <property type="project" value="UniProtKB-SubCell"/>
</dbReference>
<gene>
    <name evidence="14" type="primary">fliF</name>
    <name evidence="14" type="ORF">PHAMO_30105</name>
</gene>